<feature type="domain" description="CCZ1/INTU/HSP4 first Longin" evidence="3">
    <location>
        <begin position="14"/>
        <end position="118"/>
    </location>
</feature>
<evidence type="ECO:0000259" key="3">
    <source>
        <dbReference type="Pfam" id="PF19031"/>
    </source>
</evidence>
<feature type="compositionally biased region" description="Polar residues" evidence="2">
    <location>
        <begin position="431"/>
        <end position="442"/>
    </location>
</feature>
<feature type="compositionally biased region" description="Basic and acidic residues" evidence="2">
    <location>
        <begin position="443"/>
        <end position="452"/>
    </location>
</feature>
<dbReference type="Proteomes" id="UP000235023">
    <property type="component" value="Unassembled WGS sequence"/>
</dbReference>
<dbReference type="Pfam" id="PF19031">
    <property type="entry name" value="Intu_longin_1"/>
    <property type="match status" value="1"/>
</dbReference>
<feature type="compositionally biased region" description="Low complexity" evidence="2">
    <location>
        <begin position="392"/>
        <end position="405"/>
    </location>
</feature>
<dbReference type="PANTHER" id="PTHR13056">
    <property type="entry name" value="VACUOLAR FUSION PROTEIN CCZ1 HOMOLOG-RELATED"/>
    <property type="match status" value="1"/>
</dbReference>
<feature type="compositionally biased region" description="Basic residues" evidence="2">
    <location>
        <begin position="330"/>
        <end position="342"/>
    </location>
</feature>
<dbReference type="EMBL" id="KZ559513">
    <property type="protein sequence ID" value="PLN84192.1"/>
    <property type="molecule type" value="Genomic_DNA"/>
</dbReference>
<dbReference type="GO" id="GO:0016192">
    <property type="term" value="P:vesicle-mediated transport"/>
    <property type="evidence" value="ECO:0007669"/>
    <property type="project" value="InterPro"/>
</dbReference>
<reference evidence="5" key="1">
    <citation type="submission" date="2017-12" db="EMBL/GenBank/DDBJ databases">
        <authorList>
            <consortium name="DOE Joint Genome Institute"/>
            <person name="Mondo S.J."/>
            <person name="Kjaerbolling I."/>
            <person name="Vesth T.C."/>
            <person name="Frisvad J.C."/>
            <person name="Nybo J.L."/>
            <person name="Theobald S."/>
            <person name="Kuo A."/>
            <person name="Bowyer P."/>
            <person name="Matsuda Y."/>
            <person name="Lyhne E.K."/>
            <person name="Kogle M.E."/>
            <person name="Clum A."/>
            <person name="Lipzen A."/>
            <person name="Salamov A."/>
            <person name="Ngan C.Y."/>
            <person name="Daum C."/>
            <person name="Chiniquy J."/>
            <person name="Barry K."/>
            <person name="LaButti K."/>
            <person name="Haridas S."/>
            <person name="Simmons B.A."/>
            <person name="Magnuson J.K."/>
            <person name="Mortensen U.H."/>
            <person name="Larsen T.O."/>
            <person name="Grigoriev I.V."/>
            <person name="Baker S.E."/>
            <person name="Andersen M.R."/>
            <person name="Nordberg H.P."/>
            <person name="Cantor M.N."/>
            <person name="Hua S.X."/>
        </authorList>
    </citation>
    <scope>NUCLEOTIDE SEQUENCE [LARGE SCALE GENOMIC DNA]</scope>
    <source>
        <strain evidence="5">IBT 19404</strain>
    </source>
</reference>
<feature type="compositionally biased region" description="Low complexity" evidence="2">
    <location>
        <begin position="453"/>
        <end position="464"/>
    </location>
</feature>
<dbReference type="OrthoDB" id="240546at2759"/>
<evidence type="ECO:0000256" key="2">
    <source>
        <dbReference type="SAM" id="MobiDB-lite"/>
    </source>
</evidence>
<feature type="region of interest" description="Disordered" evidence="2">
    <location>
        <begin position="431"/>
        <end position="471"/>
    </location>
</feature>
<dbReference type="InterPro" id="IPR013176">
    <property type="entry name" value="Ccz1"/>
</dbReference>
<organism evidence="4 5">
    <name type="scientific">Aspergillus taichungensis</name>
    <dbReference type="NCBI Taxonomy" id="482145"/>
    <lineage>
        <taxon>Eukaryota</taxon>
        <taxon>Fungi</taxon>
        <taxon>Dikarya</taxon>
        <taxon>Ascomycota</taxon>
        <taxon>Pezizomycotina</taxon>
        <taxon>Eurotiomycetes</taxon>
        <taxon>Eurotiomycetidae</taxon>
        <taxon>Eurotiales</taxon>
        <taxon>Aspergillaceae</taxon>
        <taxon>Aspergillus</taxon>
        <taxon>Aspergillus subgen. Circumdati</taxon>
    </lineage>
</organism>
<comment type="similarity">
    <text evidence="1">Belongs to the CCZ1 family.</text>
</comment>
<accession>A0A2J5I2W0</accession>
<dbReference type="GO" id="GO:0035658">
    <property type="term" value="C:Mon1-Ccz1 complex"/>
    <property type="evidence" value="ECO:0007669"/>
    <property type="project" value="InterPro"/>
</dbReference>
<sequence length="808" mass="88828">MPDAFNSVEPAQLSFLAIYNPRLGPTDETIQDQVVFYTSKSSRSRRIENSTVTNDDKEVNGEWNERLRQIGLAQGMVSFARNFSQGKAIDYVETGKTLIVLHELEKDWWVVASIDLTRLPNKDASQKPRSQRDSPDASTFYYSSREICPPSLLIQQLRRAHSLFLLQHDFTLDALYERVGRPTFCTFLDHFWRRFSWGWDVLLNGNPAVDIYNGIKLSAGGELGVGVGEEEWGSGERAVLEDLISRTDGLVDLVVSRFGDPYAPKDTADESDDERRWLGSSSFPSPSDGVVFSGTGAISRSTLARVSQWMEWIYRYGADAYGIGEDPTSPRRRKRRRQKGRSSTKDANLPPSTHDPQVTSPDRSFSPGIPPPLVVGAPQPSQSLQDNEDAADAPASEDGSSSAGGSEQGNDWMRLKTGTVVKYLTLGYGSTWGNSSGATSSHPRVEALKRADGSPSKGKQSGSSTDTQPQDISTETAFQSGDNSKPKSCGKFLIGSQDWLEKSSENPDPVDESSEPAEISHRTLHVHLGEPSEQNANVATKLRAVIYIHQPFIYTFLFNPETPSLTDHAFYQSIHHQLVPIQKALNSSTSPATAASRVSMSRSTTDINQRFSSKNQPIYDFVYDPSNLTIRSSIPNIPDLGISTSEPPSSGSSSNTQTPWSRVESLNIHHRLLSTYAETRARPLETERTCKTSRGWWVIWVRMSDSTNRGGSESDLSSADDGDGDGHRHLQHQEAFVIRKASDHVPAVAHSRSGSGTRFFRDLGGAPSSPGLPSASSRSAADTGPGKLVEGLGLDARRYIENLLSLNR</sequence>
<feature type="region of interest" description="Disordered" evidence="2">
    <location>
        <begin position="639"/>
        <end position="660"/>
    </location>
</feature>
<protein>
    <recommendedName>
        <fullName evidence="3">CCZ1/INTU/HSP4 first Longin domain-containing protein</fullName>
    </recommendedName>
</protein>
<evidence type="ECO:0000313" key="4">
    <source>
        <dbReference type="EMBL" id="PLN84192.1"/>
    </source>
</evidence>
<evidence type="ECO:0000256" key="1">
    <source>
        <dbReference type="ARBA" id="ARBA00005352"/>
    </source>
</evidence>
<dbReference type="AlphaFoldDB" id="A0A2J5I2W0"/>
<feature type="compositionally biased region" description="Polar residues" evidence="2">
    <location>
        <begin position="350"/>
        <end position="363"/>
    </location>
</feature>
<feature type="compositionally biased region" description="Low complexity" evidence="2">
    <location>
        <begin position="643"/>
        <end position="660"/>
    </location>
</feature>
<feature type="region of interest" description="Disordered" evidence="2">
    <location>
        <begin position="321"/>
        <end position="413"/>
    </location>
</feature>
<feature type="compositionally biased region" description="Low complexity" evidence="2">
    <location>
        <begin position="763"/>
        <end position="781"/>
    </location>
</feature>
<gene>
    <name evidence="4" type="ORF">BDW42DRAFT_163158</name>
</gene>
<keyword evidence="5" id="KW-1185">Reference proteome</keyword>
<feature type="region of interest" description="Disordered" evidence="2">
    <location>
        <begin position="741"/>
        <end position="788"/>
    </location>
</feature>
<dbReference type="InterPro" id="IPR043987">
    <property type="entry name" value="CCZ1/INTU/HSP4_longin_1"/>
</dbReference>
<name>A0A2J5I2W0_9EURO</name>
<feature type="region of interest" description="Disordered" evidence="2">
    <location>
        <begin position="707"/>
        <end position="728"/>
    </location>
</feature>
<dbReference type="PANTHER" id="PTHR13056:SF0">
    <property type="entry name" value="VACUOLAR FUSION PROTEIN CCZ1 HOMOLOG-RELATED"/>
    <property type="match status" value="1"/>
</dbReference>
<proteinExistence type="inferred from homology"/>
<evidence type="ECO:0000313" key="5">
    <source>
        <dbReference type="Proteomes" id="UP000235023"/>
    </source>
</evidence>